<evidence type="ECO:0000256" key="3">
    <source>
        <dbReference type="ARBA" id="ARBA00022741"/>
    </source>
</evidence>
<reference evidence="10" key="2">
    <citation type="journal article" date="2021" name="PeerJ">
        <title>Extensive microbial diversity within the chicken gut microbiome revealed by metagenomics and culture.</title>
        <authorList>
            <person name="Gilroy R."/>
            <person name="Ravi A."/>
            <person name="Getino M."/>
            <person name="Pursley I."/>
            <person name="Horton D.L."/>
            <person name="Alikhan N.F."/>
            <person name="Baker D."/>
            <person name="Gharbi K."/>
            <person name="Hall N."/>
            <person name="Watson M."/>
            <person name="Adriaenssens E.M."/>
            <person name="Foster-Nyarko E."/>
            <person name="Jarju S."/>
            <person name="Secka A."/>
            <person name="Antonio M."/>
            <person name="Oren A."/>
            <person name="Chaudhuri R.R."/>
            <person name="La Ragione R."/>
            <person name="Hildebrand F."/>
            <person name="Pallen M.J."/>
        </authorList>
    </citation>
    <scope>NUCLEOTIDE SEQUENCE</scope>
    <source>
        <strain evidence="10">17113</strain>
    </source>
</reference>
<feature type="domain" description="Cytidylate kinase" evidence="9">
    <location>
        <begin position="8"/>
        <end position="218"/>
    </location>
</feature>
<evidence type="ECO:0000256" key="6">
    <source>
        <dbReference type="ARBA" id="ARBA00047615"/>
    </source>
</evidence>
<dbReference type="Gene3D" id="3.40.50.300">
    <property type="entry name" value="P-loop containing nucleotide triphosphate hydrolases"/>
    <property type="match status" value="1"/>
</dbReference>
<dbReference type="SUPFAM" id="SSF52540">
    <property type="entry name" value="P-loop containing nucleoside triphosphate hydrolases"/>
    <property type="match status" value="1"/>
</dbReference>
<dbReference type="EMBL" id="JADINA010000002">
    <property type="protein sequence ID" value="MBO8425734.1"/>
    <property type="molecule type" value="Genomic_DNA"/>
</dbReference>
<dbReference type="GO" id="GO:0005829">
    <property type="term" value="C:cytosol"/>
    <property type="evidence" value="ECO:0007669"/>
    <property type="project" value="TreeGrafter"/>
</dbReference>
<dbReference type="GO" id="GO:0005524">
    <property type="term" value="F:ATP binding"/>
    <property type="evidence" value="ECO:0007669"/>
    <property type="project" value="UniProtKB-UniRule"/>
</dbReference>
<evidence type="ECO:0000313" key="10">
    <source>
        <dbReference type="EMBL" id="MBO8425734.1"/>
    </source>
</evidence>
<dbReference type="HAMAP" id="MF_00238">
    <property type="entry name" value="Cytidyl_kinase_type1"/>
    <property type="match status" value="1"/>
</dbReference>
<dbReference type="Proteomes" id="UP000823634">
    <property type="component" value="Unassembled WGS sequence"/>
</dbReference>
<keyword evidence="5 8" id="KW-0067">ATP-binding</keyword>
<feature type="binding site" evidence="8">
    <location>
        <begin position="12"/>
        <end position="20"/>
    </location>
    <ligand>
        <name>ATP</name>
        <dbReference type="ChEBI" id="CHEBI:30616"/>
    </ligand>
</feature>
<evidence type="ECO:0000256" key="4">
    <source>
        <dbReference type="ARBA" id="ARBA00022777"/>
    </source>
</evidence>
<protein>
    <recommendedName>
        <fullName evidence="8">Cytidylate kinase</fullName>
        <shortName evidence="8">CK</shortName>
        <ecNumber evidence="8">2.7.4.25</ecNumber>
    </recommendedName>
    <alternativeName>
        <fullName evidence="8">Cytidine monophosphate kinase</fullName>
        <shortName evidence="8">CMP kinase</shortName>
    </alternativeName>
</protein>
<dbReference type="GO" id="GO:0036431">
    <property type="term" value="F:dCMP kinase activity"/>
    <property type="evidence" value="ECO:0007669"/>
    <property type="project" value="InterPro"/>
</dbReference>
<dbReference type="InterPro" id="IPR027417">
    <property type="entry name" value="P-loop_NTPase"/>
</dbReference>
<proteinExistence type="inferred from homology"/>
<dbReference type="InterPro" id="IPR011994">
    <property type="entry name" value="Cytidylate_kinase_dom"/>
</dbReference>
<keyword evidence="4 8" id="KW-0418">Kinase</keyword>
<dbReference type="InterPro" id="IPR003136">
    <property type="entry name" value="Cytidylate_kin"/>
</dbReference>
<evidence type="ECO:0000256" key="1">
    <source>
        <dbReference type="ARBA" id="ARBA00009427"/>
    </source>
</evidence>
<keyword evidence="8" id="KW-0963">Cytoplasm</keyword>
<dbReference type="PANTHER" id="PTHR21299:SF2">
    <property type="entry name" value="CYTIDYLATE KINASE"/>
    <property type="match status" value="1"/>
</dbReference>
<evidence type="ECO:0000256" key="7">
    <source>
        <dbReference type="ARBA" id="ARBA00048478"/>
    </source>
</evidence>
<reference evidence="10" key="1">
    <citation type="submission" date="2020-10" db="EMBL/GenBank/DDBJ databases">
        <authorList>
            <person name="Gilroy R."/>
        </authorList>
    </citation>
    <scope>NUCLEOTIDE SEQUENCE</scope>
    <source>
        <strain evidence="10">17113</strain>
    </source>
</reference>
<dbReference type="AlphaFoldDB" id="A0A9D9GV43"/>
<evidence type="ECO:0000256" key="2">
    <source>
        <dbReference type="ARBA" id="ARBA00022679"/>
    </source>
</evidence>
<dbReference type="GO" id="GO:0015949">
    <property type="term" value="P:nucleobase-containing small molecule interconversion"/>
    <property type="evidence" value="ECO:0007669"/>
    <property type="project" value="TreeGrafter"/>
</dbReference>
<dbReference type="NCBIfam" id="TIGR00017">
    <property type="entry name" value="cmk"/>
    <property type="match status" value="1"/>
</dbReference>
<keyword evidence="3 8" id="KW-0547">Nucleotide-binding</keyword>
<dbReference type="CDD" id="cd02020">
    <property type="entry name" value="CMPK"/>
    <property type="match status" value="1"/>
</dbReference>
<dbReference type="GO" id="GO:0006220">
    <property type="term" value="P:pyrimidine nucleotide metabolic process"/>
    <property type="evidence" value="ECO:0007669"/>
    <property type="project" value="UniProtKB-UniRule"/>
</dbReference>
<keyword evidence="2 8" id="KW-0808">Transferase</keyword>
<sequence>MNHDAISIAIDGPAAAGKSTVAKAVAKALGFVYIDTGAMYRAFTYAVIKRGLNPEDEAQACSIIGQVDIELLPDYRVICNGEDVSKAIREPFVSSNVSYIASYKDIRLALVEMQRAMAKCKSVVMDGRDIGTYVLPDADVKIFQIASVETRAKRRYEENLGKGIKTSYEDVVADLRKRDYIDSHRDFAPLKQANDAVPLDTSFMGVDEVVDAILRIVEEKTGVKPQCR</sequence>
<dbReference type="PANTHER" id="PTHR21299">
    <property type="entry name" value="CYTIDYLATE KINASE/PANTOATE-BETA-ALANINE LIGASE"/>
    <property type="match status" value="1"/>
</dbReference>
<dbReference type="Pfam" id="PF02224">
    <property type="entry name" value="Cytidylate_kin"/>
    <property type="match status" value="1"/>
</dbReference>
<gene>
    <name evidence="8" type="primary">cmk</name>
    <name evidence="10" type="ORF">IAC61_00250</name>
</gene>
<dbReference type="EC" id="2.7.4.25" evidence="8"/>
<comment type="catalytic activity">
    <reaction evidence="7 8">
        <text>CMP + ATP = CDP + ADP</text>
        <dbReference type="Rhea" id="RHEA:11600"/>
        <dbReference type="ChEBI" id="CHEBI:30616"/>
        <dbReference type="ChEBI" id="CHEBI:58069"/>
        <dbReference type="ChEBI" id="CHEBI:60377"/>
        <dbReference type="ChEBI" id="CHEBI:456216"/>
        <dbReference type="EC" id="2.7.4.25"/>
    </reaction>
</comment>
<evidence type="ECO:0000256" key="8">
    <source>
        <dbReference type="HAMAP-Rule" id="MF_00238"/>
    </source>
</evidence>
<organism evidence="10 11">
    <name type="scientific">Candidatus Alloenteromonas pullistercoris</name>
    <dbReference type="NCBI Taxonomy" id="2840785"/>
    <lineage>
        <taxon>Bacteria</taxon>
        <taxon>Bacillati</taxon>
        <taxon>Bacillota</taxon>
        <taxon>Bacillota incertae sedis</taxon>
        <taxon>Candidatus Alloenteromonas</taxon>
    </lineage>
</organism>
<evidence type="ECO:0000313" key="11">
    <source>
        <dbReference type="Proteomes" id="UP000823634"/>
    </source>
</evidence>
<name>A0A9D9GV43_9FIRM</name>
<evidence type="ECO:0000259" key="9">
    <source>
        <dbReference type="Pfam" id="PF02224"/>
    </source>
</evidence>
<evidence type="ECO:0000256" key="5">
    <source>
        <dbReference type="ARBA" id="ARBA00022840"/>
    </source>
</evidence>
<comment type="similarity">
    <text evidence="1 8">Belongs to the cytidylate kinase family. Type 1 subfamily.</text>
</comment>
<comment type="catalytic activity">
    <reaction evidence="6 8">
        <text>dCMP + ATP = dCDP + ADP</text>
        <dbReference type="Rhea" id="RHEA:25094"/>
        <dbReference type="ChEBI" id="CHEBI:30616"/>
        <dbReference type="ChEBI" id="CHEBI:57566"/>
        <dbReference type="ChEBI" id="CHEBI:58593"/>
        <dbReference type="ChEBI" id="CHEBI:456216"/>
        <dbReference type="EC" id="2.7.4.25"/>
    </reaction>
</comment>
<comment type="subcellular location">
    <subcellularLocation>
        <location evidence="8">Cytoplasm</location>
    </subcellularLocation>
</comment>
<comment type="caution">
    <text evidence="10">The sequence shown here is derived from an EMBL/GenBank/DDBJ whole genome shotgun (WGS) entry which is preliminary data.</text>
</comment>
<accession>A0A9D9GV43</accession>